<feature type="domain" description="Fe-S hydro-lyase tartrate dehydratase beta-type catalytic" evidence="3">
    <location>
        <begin position="19"/>
        <end position="179"/>
    </location>
</feature>
<keyword evidence="2" id="KW-0456">Lyase</keyword>
<sequence length="187" mass="20639">MISASERKRLIFPLEDSSLLQDLKAGEMLQISGWILCGRDATHKRILSALEKGDFKFDFTNQLIYYVGPTPPPPGKIIGACGPTTSSRMDPFLENFFKLGISATMGKGKRGSLARTLHRTYQRVYFITFGGAGAYLSQFVKKVEAIAWSELGPEAFFRIKVENFPAIVGIDTLGTDFYELSSASLPA</sequence>
<evidence type="ECO:0000256" key="2">
    <source>
        <dbReference type="ARBA" id="ARBA00023239"/>
    </source>
</evidence>
<reference evidence="4 5" key="1">
    <citation type="journal article" date="2016" name="Int. J. Syst. Evol. Microbiol.">
        <title>Caldimicrobium thiodismutans sp. nov., a sulfur-disproportionating bacterium isolated from a hot spring, and emended description of the genus Caldimicrobium.</title>
        <authorList>
            <person name="Kojima H."/>
            <person name="Umezawa K."/>
            <person name="Fukui M."/>
        </authorList>
    </citation>
    <scope>NUCLEOTIDE SEQUENCE [LARGE SCALE GENOMIC DNA]</scope>
    <source>
        <strain evidence="4 5">TF1</strain>
    </source>
</reference>
<dbReference type="SUPFAM" id="SSF117457">
    <property type="entry name" value="FumA C-terminal domain-like"/>
    <property type="match status" value="1"/>
</dbReference>
<evidence type="ECO:0000256" key="1">
    <source>
        <dbReference type="ARBA" id="ARBA00008876"/>
    </source>
</evidence>
<dbReference type="InterPro" id="IPR004647">
    <property type="entry name" value="Fe-S_hydro-lyase_TtdB-typ_cat"/>
</dbReference>
<accession>A0A0U5AJD8</accession>
<dbReference type="InterPro" id="IPR036660">
    <property type="entry name" value="Fe-S_hydroAse_TtdB_cat_sf"/>
</dbReference>
<comment type="similarity">
    <text evidence="1">Belongs to the class-I fumarase family.</text>
</comment>
<evidence type="ECO:0000313" key="4">
    <source>
        <dbReference type="EMBL" id="BAU24028.1"/>
    </source>
</evidence>
<organism evidence="4 5">
    <name type="scientific">Caldimicrobium thiodismutans</name>
    <dbReference type="NCBI Taxonomy" id="1653476"/>
    <lineage>
        <taxon>Bacteria</taxon>
        <taxon>Pseudomonadati</taxon>
        <taxon>Thermodesulfobacteriota</taxon>
        <taxon>Thermodesulfobacteria</taxon>
        <taxon>Thermodesulfobacteriales</taxon>
        <taxon>Thermodesulfobacteriaceae</taxon>
        <taxon>Caldimicrobium</taxon>
    </lineage>
</organism>
<dbReference type="PANTHER" id="PTHR43351">
    <property type="entry name" value="L(+)-TARTRATE DEHYDRATASE SUBUNIT BETA"/>
    <property type="match status" value="1"/>
</dbReference>
<evidence type="ECO:0000313" key="5">
    <source>
        <dbReference type="Proteomes" id="UP000068196"/>
    </source>
</evidence>
<dbReference type="STRING" id="1653476.THC_1668"/>
<reference evidence="5" key="2">
    <citation type="journal article" date="2016" name="Int. J. Syst. Evol. Microbiol.">
        <title>Caldimicrobium thiodismutans sp. nov., a sulfur-disproportionating bacterium isolated from a hot spring.</title>
        <authorList>
            <person name="Kojima H."/>
            <person name="Umezawa K."/>
            <person name="Fukui M."/>
        </authorList>
    </citation>
    <scope>NUCLEOTIDE SEQUENCE [LARGE SCALE GENOMIC DNA]</scope>
    <source>
        <strain evidence="5">TF1</strain>
    </source>
</reference>
<protein>
    <submittedName>
        <fullName evidence="4">Fumarate hydratase</fullName>
    </submittedName>
</protein>
<proteinExistence type="inferred from homology"/>
<name>A0A0U5AJD8_9BACT</name>
<gene>
    <name evidence="4" type="ORF">THC_1668</name>
</gene>
<dbReference type="KEGG" id="cthi:THC_1668"/>
<dbReference type="EMBL" id="AP014945">
    <property type="protein sequence ID" value="BAU24028.1"/>
    <property type="molecule type" value="Genomic_DNA"/>
</dbReference>
<dbReference type="Gene3D" id="3.20.130.10">
    <property type="entry name" value="Fe-S hydro-lyase, tartrate dehydratase beta-type, catalytic domain"/>
    <property type="match status" value="1"/>
</dbReference>
<dbReference type="PANTHER" id="PTHR43351:SF2">
    <property type="entry name" value="L(+)-TARTRATE DEHYDRATASE SUBUNIT BETA-RELATED"/>
    <property type="match status" value="1"/>
</dbReference>
<dbReference type="Pfam" id="PF05683">
    <property type="entry name" value="Fumerase_C"/>
    <property type="match status" value="1"/>
</dbReference>
<keyword evidence="5" id="KW-1185">Reference proteome</keyword>
<evidence type="ECO:0000259" key="3">
    <source>
        <dbReference type="Pfam" id="PF05683"/>
    </source>
</evidence>
<dbReference type="NCBIfam" id="TIGR00723">
    <property type="entry name" value="ttdB_fumA_fumB"/>
    <property type="match status" value="1"/>
</dbReference>
<dbReference type="PATRIC" id="fig|1653476.3.peg.1739"/>
<dbReference type="AlphaFoldDB" id="A0A0U5AJD8"/>
<dbReference type="GO" id="GO:0016836">
    <property type="term" value="F:hydro-lyase activity"/>
    <property type="evidence" value="ECO:0007669"/>
    <property type="project" value="InterPro"/>
</dbReference>
<dbReference type="Proteomes" id="UP000068196">
    <property type="component" value="Chromosome"/>
</dbReference>